<evidence type="ECO:0000259" key="10">
    <source>
        <dbReference type="PROSITE" id="PS50103"/>
    </source>
</evidence>
<dbReference type="InterPro" id="IPR000571">
    <property type="entry name" value="Znf_CCCH"/>
</dbReference>
<dbReference type="GO" id="GO:0008270">
    <property type="term" value="F:zinc ion binding"/>
    <property type="evidence" value="ECO:0007669"/>
    <property type="project" value="UniProtKB-KW"/>
</dbReference>
<dbReference type="PROSITE" id="PS50103">
    <property type="entry name" value="ZF_C3H1"/>
    <property type="match status" value="3"/>
</dbReference>
<dbReference type="InterPro" id="IPR005516">
    <property type="entry name" value="Remorin_C"/>
</dbReference>
<evidence type="ECO:0000256" key="9">
    <source>
        <dbReference type="SAM" id="MobiDB-lite"/>
    </source>
</evidence>
<evidence type="ECO:0000256" key="2">
    <source>
        <dbReference type="ARBA" id="ARBA00022723"/>
    </source>
</evidence>
<feature type="region of interest" description="Disordered" evidence="9">
    <location>
        <begin position="736"/>
        <end position="760"/>
    </location>
</feature>
<keyword evidence="4 7" id="KW-0863">Zinc-finger</keyword>
<evidence type="ECO:0000256" key="7">
    <source>
        <dbReference type="PROSITE-ProRule" id="PRU00723"/>
    </source>
</evidence>
<dbReference type="PANTHER" id="PTHR15725:SF14">
    <property type="entry name" value="ZINC FINGER CCCH DOMAIN-CONTAINING PROTEIN 11A"/>
    <property type="match status" value="1"/>
</dbReference>
<feature type="zinc finger region" description="C3H1-type" evidence="7">
    <location>
        <begin position="593"/>
        <end position="619"/>
    </location>
</feature>
<feature type="zinc finger region" description="C3H1-type" evidence="7">
    <location>
        <begin position="650"/>
        <end position="677"/>
    </location>
</feature>
<proteinExistence type="inferred from homology"/>
<dbReference type="Pfam" id="PF15663">
    <property type="entry name" value="zf-CCCH_3"/>
    <property type="match status" value="1"/>
</dbReference>
<evidence type="ECO:0000256" key="6">
    <source>
        <dbReference type="ARBA" id="ARBA00023125"/>
    </source>
</evidence>
<feature type="domain" description="C3H1-type" evidence="10">
    <location>
        <begin position="593"/>
        <end position="619"/>
    </location>
</feature>
<feature type="compositionally biased region" description="Basic and acidic residues" evidence="9">
    <location>
        <begin position="1106"/>
        <end position="1127"/>
    </location>
</feature>
<evidence type="ECO:0000256" key="5">
    <source>
        <dbReference type="ARBA" id="ARBA00022833"/>
    </source>
</evidence>
<name>A0AAV6NLS4_9ROSI</name>
<feature type="region of interest" description="Disordered" evidence="9">
    <location>
        <begin position="921"/>
        <end position="1206"/>
    </location>
</feature>
<organism evidence="11 12">
    <name type="scientific">Cucurbita argyrosperma subsp. sororia</name>
    <dbReference type="NCBI Taxonomy" id="37648"/>
    <lineage>
        <taxon>Eukaryota</taxon>
        <taxon>Viridiplantae</taxon>
        <taxon>Streptophyta</taxon>
        <taxon>Embryophyta</taxon>
        <taxon>Tracheophyta</taxon>
        <taxon>Spermatophyta</taxon>
        <taxon>Magnoliopsida</taxon>
        <taxon>eudicotyledons</taxon>
        <taxon>Gunneridae</taxon>
        <taxon>Pentapetalae</taxon>
        <taxon>rosids</taxon>
        <taxon>fabids</taxon>
        <taxon>Cucurbitales</taxon>
        <taxon>Cucurbitaceae</taxon>
        <taxon>Cucurbiteae</taxon>
        <taxon>Cucurbita</taxon>
    </lineage>
</organism>
<dbReference type="PANTHER" id="PTHR15725">
    <property type="entry name" value="ZN-FINGER, C-X8-C-X5-C-X3-H TYPE-CONTAINING"/>
    <property type="match status" value="1"/>
</dbReference>
<gene>
    <name evidence="11" type="ORF">SDJN03_05089</name>
</gene>
<evidence type="ECO:0000256" key="8">
    <source>
        <dbReference type="SAM" id="Coils"/>
    </source>
</evidence>
<feature type="compositionally biased region" description="Acidic residues" evidence="9">
    <location>
        <begin position="1189"/>
        <end position="1202"/>
    </location>
</feature>
<feature type="compositionally biased region" description="Polar residues" evidence="9">
    <location>
        <begin position="317"/>
        <end position="327"/>
    </location>
</feature>
<feature type="coiled-coil region" evidence="8">
    <location>
        <begin position="441"/>
        <end position="487"/>
    </location>
</feature>
<dbReference type="InterPro" id="IPR041686">
    <property type="entry name" value="Znf-CCCH_3"/>
</dbReference>
<feature type="region of interest" description="Disordered" evidence="9">
    <location>
        <begin position="1"/>
        <end position="60"/>
    </location>
</feature>
<feature type="domain" description="C3H1-type" evidence="10">
    <location>
        <begin position="563"/>
        <end position="591"/>
    </location>
</feature>
<keyword evidence="8" id="KW-0175">Coiled coil</keyword>
<keyword evidence="2 7" id="KW-0479">Metal-binding</keyword>
<dbReference type="GO" id="GO:0003677">
    <property type="term" value="F:DNA binding"/>
    <property type="evidence" value="ECO:0007669"/>
    <property type="project" value="UniProtKB-KW"/>
</dbReference>
<keyword evidence="12" id="KW-1185">Reference proteome</keyword>
<feature type="region of interest" description="Disordered" evidence="9">
    <location>
        <begin position="299"/>
        <end position="354"/>
    </location>
</feature>
<evidence type="ECO:0000313" key="11">
    <source>
        <dbReference type="EMBL" id="KAG6599856.1"/>
    </source>
</evidence>
<feature type="compositionally biased region" description="Basic and acidic residues" evidence="9">
    <location>
        <begin position="344"/>
        <end position="354"/>
    </location>
</feature>
<dbReference type="Pfam" id="PF14608">
    <property type="entry name" value="zf-CCCH_2"/>
    <property type="match status" value="1"/>
</dbReference>
<dbReference type="AlphaFoldDB" id="A0AAV6NLS4"/>
<keyword evidence="6" id="KW-0238">DNA-binding</keyword>
<keyword evidence="5 7" id="KW-0862">Zinc</keyword>
<dbReference type="EMBL" id="JAGKQH010000004">
    <property type="protein sequence ID" value="KAG6599856.1"/>
    <property type="molecule type" value="Genomic_DNA"/>
</dbReference>
<feature type="region of interest" description="Disordered" evidence="9">
    <location>
        <begin position="688"/>
        <end position="716"/>
    </location>
</feature>
<feature type="compositionally biased region" description="Low complexity" evidence="9">
    <location>
        <begin position="996"/>
        <end position="1006"/>
    </location>
</feature>
<comment type="caution">
    <text evidence="11">The sequence shown here is derived from an EMBL/GenBank/DDBJ whole genome shotgun (WGS) entry which is preliminary data.</text>
</comment>
<feature type="domain" description="C3H1-type" evidence="10">
    <location>
        <begin position="650"/>
        <end position="677"/>
    </location>
</feature>
<feature type="compositionally biased region" description="Polar residues" evidence="9">
    <location>
        <begin position="300"/>
        <end position="309"/>
    </location>
</feature>
<dbReference type="GO" id="GO:0003729">
    <property type="term" value="F:mRNA binding"/>
    <property type="evidence" value="ECO:0007669"/>
    <property type="project" value="TreeGrafter"/>
</dbReference>
<sequence length="1251" mass="139707">MDYERIQKPQAAGGGGFSPGKLRNMLLGLEKKRKEEEEELGSTYDLRSQPLPVDEAGTSGSDICKDVDVVSVLPECSTSKKADSLDSEMINEHRLKDNTHNSRLRMQDEPSLDYDSGQDASTLLTSTFEFQKSERSTRVTLGPFSKPAPSKWDDAQKWIASPTSNRPKTGQSQMQAGHLFGSRKLGIGLGNRQPSLKIVVEVPDRKVAAFEEPDTKQIDSEANFGSVAQKFVTWDANPYTVADTHCKPMLMIENSVGESAISLSQHDSSLAIQTATTFIPPPTTARSVSMRDMGTEMTPIASQEPSRTGTPVRATTPMRSPNSSLPSTPGRGAPISSPATAANDRVDTEQELSEKEIQLKTRREIMVLGTQLGKLNIAAWASKEEEDKDASTSLKTVATERPAKSVIETRAAAWEDAEKAKYMARFKREEMKIQAWENHQKAKTEAEMRRVEVKIERMRGQAHDKLMNKLAAVRHKAEEKLAAAEVKRNRQATIAEQQADYIRQTDSFFSLYLLLIFANNTFLRASACFSLFLNRYWDFWGVLGSQQQSLPQPLSAADEEAVKRNTDCVYFLASPLTCKKGSECEYRHSEYARVNPRDCWFWLNGNCLNPKCSFRHPPLDGLVGTPHSTNSSSQIPSQTSAIPSAPVNSSKQGVPCIFFQKGLCLKGDRCAFLHGPSPVPMNKVPQTTANAQTGKPPSVKKVSCGTLRSGQEQKIPRADCSKSIDGAPLKLATKDENVSSNVGNVNEKSGPPAEVADDGSRYKATNSLPVLNESSLSRASRLQPSHVIDDYGLQNGKDADEFLRETSPGFDVLVDDELRGSGYYESEEQYGRTRGHEGTNMISMNDYEIGHSSDYKMISDVDHDVYNNVIDYDYDSRQGQYGWDRHRSSSEKFSMGSAQMDKRLFPKSNSPEHIQTMDLRHRLNKQRRGNGLRSVINNEHTAGHPEERNYHAPRRDSHPSQENSTSNRLRGRIKLPRIPSPIRNSNLQPERDLNRGRPWGRLLPGRSQSLSHEGSNRDEMKGRLEEDYNNEGRNFNGLSSRRERMDGTSDFAAPKSLAALKDKHVGTKEQQTLGKRKGSDNEQSGGELSFEGPKSLGEILKKKRQVKSDVDPPVNNDERERCVRSIERSTTPLLKQSGLSSTAKQESNSLEGTKSSPAEAFGLEEENIDVSHHHSSQPMHSTDDHEIEAYDETLEEDHEYEGDDQRDCEYKYEQVDYGEYNYEEGENINPEEEYMDEEDGDDFAKKIGVMS</sequence>
<feature type="non-terminal residue" evidence="11">
    <location>
        <position position="1"/>
    </location>
</feature>
<accession>A0AAV6NLS4</accession>
<evidence type="ECO:0000313" key="12">
    <source>
        <dbReference type="Proteomes" id="UP000685013"/>
    </source>
</evidence>
<evidence type="ECO:0000256" key="1">
    <source>
        <dbReference type="ARBA" id="ARBA00005711"/>
    </source>
</evidence>
<dbReference type="FunFam" id="4.10.1000.10:FF:000021">
    <property type="entry name" value="Zinc finger CCCH domain-containing protein 17"/>
    <property type="match status" value="1"/>
</dbReference>
<comment type="similarity">
    <text evidence="1">Belongs to the remorin family.</text>
</comment>
<feature type="compositionally biased region" description="Basic and acidic residues" evidence="9">
    <location>
        <begin position="941"/>
        <end position="959"/>
    </location>
</feature>
<keyword evidence="3" id="KW-0677">Repeat</keyword>
<feature type="zinc finger region" description="C3H1-type" evidence="7">
    <location>
        <begin position="563"/>
        <end position="591"/>
    </location>
</feature>
<dbReference type="Pfam" id="PF03763">
    <property type="entry name" value="Remorin_C"/>
    <property type="match status" value="1"/>
</dbReference>
<reference evidence="11 12" key="1">
    <citation type="journal article" date="2021" name="Hortic Res">
        <title>The domestication of Cucurbita argyrosperma as revealed by the genome of its wild relative.</title>
        <authorList>
            <person name="Barrera-Redondo J."/>
            <person name="Sanchez-de la Vega G."/>
            <person name="Aguirre-Liguori J.A."/>
            <person name="Castellanos-Morales G."/>
            <person name="Gutierrez-Guerrero Y.T."/>
            <person name="Aguirre-Dugua X."/>
            <person name="Aguirre-Planter E."/>
            <person name="Tenaillon M.I."/>
            <person name="Lira-Saade R."/>
            <person name="Eguiarte L.E."/>
        </authorList>
    </citation>
    <scope>NUCLEOTIDE SEQUENCE [LARGE SCALE GENOMIC DNA]</scope>
    <source>
        <strain evidence="11">JBR-2021</strain>
    </source>
</reference>
<dbReference type="Proteomes" id="UP000685013">
    <property type="component" value="Chromosome 4"/>
</dbReference>
<feature type="compositionally biased region" description="Polar residues" evidence="9">
    <location>
        <begin position="1128"/>
        <end position="1156"/>
    </location>
</feature>
<dbReference type="SMART" id="SM00356">
    <property type="entry name" value="ZnF_C3H1"/>
    <property type="match status" value="3"/>
</dbReference>
<protein>
    <submittedName>
        <fullName evidence="11">Zinc finger CCCH domain-containing protein 17</fullName>
    </submittedName>
</protein>
<feature type="compositionally biased region" description="Basic and acidic residues" evidence="9">
    <location>
        <begin position="1014"/>
        <end position="1026"/>
    </location>
</feature>
<evidence type="ECO:0000256" key="4">
    <source>
        <dbReference type="ARBA" id="ARBA00022771"/>
    </source>
</evidence>
<feature type="compositionally biased region" description="Low complexity" evidence="9">
    <location>
        <begin position="738"/>
        <end position="750"/>
    </location>
</feature>
<evidence type="ECO:0000256" key="3">
    <source>
        <dbReference type="ARBA" id="ARBA00022737"/>
    </source>
</evidence>